<evidence type="ECO:0000256" key="4">
    <source>
        <dbReference type="ARBA" id="ARBA00023163"/>
    </source>
</evidence>
<evidence type="ECO:0000256" key="2">
    <source>
        <dbReference type="ARBA" id="ARBA00023015"/>
    </source>
</evidence>
<keyword evidence="3" id="KW-0238">DNA-binding</keyword>
<dbReference type="InterPro" id="IPR050950">
    <property type="entry name" value="HTH-type_LysR_regulators"/>
</dbReference>
<evidence type="ECO:0000259" key="5">
    <source>
        <dbReference type="PROSITE" id="PS50931"/>
    </source>
</evidence>
<dbReference type="PANTHER" id="PTHR30419">
    <property type="entry name" value="HTH-TYPE TRANSCRIPTIONAL REGULATOR YBHD"/>
    <property type="match status" value="1"/>
</dbReference>
<keyword evidence="7" id="KW-1185">Reference proteome</keyword>
<dbReference type="InterPro" id="IPR036390">
    <property type="entry name" value="WH_DNA-bd_sf"/>
</dbReference>
<dbReference type="Gene3D" id="3.40.190.290">
    <property type="match status" value="1"/>
</dbReference>
<dbReference type="PROSITE" id="PS50931">
    <property type="entry name" value="HTH_LYSR"/>
    <property type="match status" value="1"/>
</dbReference>
<dbReference type="SUPFAM" id="SSF46785">
    <property type="entry name" value="Winged helix' DNA-binding domain"/>
    <property type="match status" value="1"/>
</dbReference>
<comment type="similarity">
    <text evidence="1">Belongs to the LysR transcriptional regulatory family.</text>
</comment>
<dbReference type="RefSeq" id="WP_343974715.1">
    <property type="nucleotide sequence ID" value="NZ_BAAAJG010000008.1"/>
</dbReference>
<accession>A0ABW4FFI7</accession>
<evidence type="ECO:0000313" key="7">
    <source>
        <dbReference type="Proteomes" id="UP001597145"/>
    </source>
</evidence>
<dbReference type="Pfam" id="PF00126">
    <property type="entry name" value="HTH_1"/>
    <property type="match status" value="1"/>
</dbReference>
<dbReference type="EMBL" id="JBHUCP010000004">
    <property type="protein sequence ID" value="MFD1528994.1"/>
    <property type="molecule type" value="Genomic_DNA"/>
</dbReference>
<evidence type="ECO:0000256" key="3">
    <source>
        <dbReference type="ARBA" id="ARBA00023125"/>
    </source>
</evidence>
<sequence>MELRQLEYFVAVAEERHFTRAARRMLVSQSGLSASIRALERELGAPLFVRSTRHVELTEVGRAVLADARRALAGAAATRDTAAAVRGLLRGTLLVGAEQCIAGVDVPAVLAGFRAAHPGVAVRLRHEGSAALIEQVAASTVDAAFVAVTGPVPEGVRVFPITREPMVLLCHPSHPLTAAADLSWASLSRATFVDFPPDWSIRVLNDRAFAVTGHSREVGLEVNDVHSLLDLVHHGLGVASVPRPIAAKDKAAGLCVRDLPAGAPMHWQAALAVGDEDRASPAASELCRTVTAEVIARVTPAMAPAR</sequence>
<dbReference type="InterPro" id="IPR036388">
    <property type="entry name" value="WH-like_DNA-bd_sf"/>
</dbReference>
<dbReference type="Proteomes" id="UP001597145">
    <property type="component" value="Unassembled WGS sequence"/>
</dbReference>
<dbReference type="PANTHER" id="PTHR30419:SF31">
    <property type="entry name" value="BLR3139 PROTEIN"/>
    <property type="match status" value="1"/>
</dbReference>
<dbReference type="InterPro" id="IPR000847">
    <property type="entry name" value="LysR_HTH_N"/>
</dbReference>
<name>A0ABW4FFI7_9PSEU</name>
<organism evidence="6 7">
    <name type="scientific">Pseudonocardia aurantiaca</name>
    <dbReference type="NCBI Taxonomy" id="75290"/>
    <lineage>
        <taxon>Bacteria</taxon>
        <taxon>Bacillati</taxon>
        <taxon>Actinomycetota</taxon>
        <taxon>Actinomycetes</taxon>
        <taxon>Pseudonocardiales</taxon>
        <taxon>Pseudonocardiaceae</taxon>
        <taxon>Pseudonocardia</taxon>
    </lineage>
</organism>
<protein>
    <submittedName>
        <fullName evidence="6">LysR family transcriptional regulator</fullName>
    </submittedName>
</protein>
<gene>
    <name evidence="6" type="ORF">ACFSCY_06040</name>
</gene>
<reference evidence="7" key="1">
    <citation type="journal article" date="2019" name="Int. J. Syst. Evol. Microbiol.">
        <title>The Global Catalogue of Microorganisms (GCM) 10K type strain sequencing project: providing services to taxonomists for standard genome sequencing and annotation.</title>
        <authorList>
            <consortium name="The Broad Institute Genomics Platform"/>
            <consortium name="The Broad Institute Genome Sequencing Center for Infectious Disease"/>
            <person name="Wu L."/>
            <person name="Ma J."/>
        </authorList>
    </citation>
    <scope>NUCLEOTIDE SEQUENCE [LARGE SCALE GENOMIC DNA]</scope>
    <source>
        <strain evidence="7">JCM 12165</strain>
    </source>
</reference>
<evidence type="ECO:0000256" key="1">
    <source>
        <dbReference type="ARBA" id="ARBA00009437"/>
    </source>
</evidence>
<dbReference type="Gene3D" id="1.10.10.10">
    <property type="entry name" value="Winged helix-like DNA-binding domain superfamily/Winged helix DNA-binding domain"/>
    <property type="match status" value="1"/>
</dbReference>
<dbReference type="PRINTS" id="PR00039">
    <property type="entry name" value="HTHLYSR"/>
</dbReference>
<keyword evidence="4" id="KW-0804">Transcription</keyword>
<keyword evidence="2" id="KW-0805">Transcription regulation</keyword>
<dbReference type="SUPFAM" id="SSF53850">
    <property type="entry name" value="Periplasmic binding protein-like II"/>
    <property type="match status" value="1"/>
</dbReference>
<comment type="caution">
    <text evidence="6">The sequence shown here is derived from an EMBL/GenBank/DDBJ whole genome shotgun (WGS) entry which is preliminary data.</text>
</comment>
<dbReference type="InterPro" id="IPR005119">
    <property type="entry name" value="LysR_subst-bd"/>
</dbReference>
<feature type="domain" description="HTH lysR-type" evidence="5">
    <location>
        <begin position="1"/>
        <end position="58"/>
    </location>
</feature>
<proteinExistence type="inferred from homology"/>
<dbReference type="Pfam" id="PF03466">
    <property type="entry name" value="LysR_substrate"/>
    <property type="match status" value="1"/>
</dbReference>
<evidence type="ECO:0000313" key="6">
    <source>
        <dbReference type="EMBL" id="MFD1528994.1"/>
    </source>
</evidence>